<dbReference type="InterPro" id="IPR036928">
    <property type="entry name" value="AS_sf"/>
</dbReference>
<gene>
    <name evidence="3" type="ORF">ER308_08410</name>
</gene>
<keyword evidence="4" id="KW-1185">Reference proteome</keyword>
<dbReference type="SUPFAM" id="SSF75304">
    <property type="entry name" value="Amidase signature (AS) enzymes"/>
    <property type="match status" value="1"/>
</dbReference>
<dbReference type="KEGG" id="erz:ER308_08410"/>
<reference evidence="3 4" key="1">
    <citation type="submission" date="2019-01" db="EMBL/GenBank/DDBJ databases">
        <title>Egibacter rhizosphaerae EGI 80759T.</title>
        <authorList>
            <person name="Chen D.-D."/>
            <person name="Tian Y."/>
            <person name="Jiao J.-Y."/>
            <person name="Zhang X.-T."/>
            <person name="Zhang Y.-G."/>
            <person name="Zhang Y."/>
            <person name="Xiao M."/>
            <person name="Shu W.-S."/>
            <person name="Li W.-J."/>
        </authorList>
    </citation>
    <scope>NUCLEOTIDE SEQUENCE [LARGE SCALE GENOMIC DNA]</scope>
    <source>
        <strain evidence="3 4">EGI 80759</strain>
    </source>
</reference>
<evidence type="ECO:0000259" key="2">
    <source>
        <dbReference type="Pfam" id="PF01425"/>
    </source>
</evidence>
<dbReference type="Gene3D" id="3.90.1300.10">
    <property type="entry name" value="Amidase signature (AS) domain"/>
    <property type="match status" value="1"/>
</dbReference>
<dbReference type="PANTHER" id="PTHR11895:SF7">
    <property type="entry name" value="GLUTAMYL-TRNA(GLN) AMIDOTRANSFERASE SUBUNIT A, MITOCHONDRIAL"/>
    <property type="match status" value="1"/>
</dbReference>
<protein>
    <submittedName>
        <fullName evidence="3">Amidase</fullName>
    </submittedName>
</protein>
<proteinExistence type="inferred from homology"/>
<comment type="similarity">
    <text evidence="1">Belongs to the amidase family.</text>
</comment>
<evidence type="ECO:0000313" key="3">
    <source>
        <dbReference type="EMBL" id="QBI21969.1"/>
    </source>
</evidence>
<dbReference type="OrthoDB" id="5175573at2"/>
<evidence type="ECO:0000313" key="4">
    <source>
        <dbReference type="Proteomes" id="UP000291469"/>
    </source>
</evidence>
<evidence type="ECO:0000256" key="1">
    <source>
        <dbReference type="ARBA" id="ARBA00009199"/>
    </source>
</evidence>
<dbReference type="Proteomes" id="UP000291469">
    <property type="component" value="Chromosome"/>
</dbReference>
<organism evidence="3 4">
    <name type="scientific">Egibacter rhizosphaerae</name>
    <dbReference type="NCBI Taxonomy" id="1670831"/>
    <lineage>
        <taxon>Bacteria</taxon>
        <taxon>Bacillati</taxon>
        <taxon>Actinomycetota</taxon>
        <taxon>Nitriliruptoria</taxon>
        <taxon>Egibacterales</taxon>
        <taxon>Egibacteraceae</taxon>
        <taxon>Egibacter</taxon>
    </lineage>
</organism>
<dbReference type="AlphaFoldDB" id="A0A411YL74"/>
<feature type="domain" description="Amidase" evidence="2">
    <location>
        <begin position="31"/>
        <end position="451"/>
    </location>
</feature>
<dbReference type="EMBL" id="CP036402">
    <property type="protein sequence ID" value="QBI21969.1"/>
    <property type="molecule type" value="Genomic_DNA"/>
</dbReference>
<dbReference type="InterPro" id="IPR023631">
    <property type="entry name" value="Amidase_dom"/>
</dbReference>
<dbReference type="InterPro" id="IPR000120">
    <property type="entry name" value="Amidase"/>
</dbReference>
<dbReference type="PANTHER" id="PTHR11895">
    <property type="entry name" value="TRANSAMIDASE"/>
    <property type="match status" value="1"/>
</dbReference>
<dbReference type="Pfam" id="PF01425">
    <property type="entry name" value="Amidase"/>
    <property type="match status" value="1"/>
</dbReference>
<dbReference type="GO" id="GO:0003824">
    <property type="term" value="F:catalytic activity"/>
    <property type="evidence" value="ECO:0007669"/>
    <property type="project" value="InterPro"/>
</dbReference>
<accession>A0A411YL74</accession>
<name>A0A411YL74_9ACTN</name>
<sequence length="475" mass="49827">MPTSLTPDDLRRLDALAIADLVRRGELDRAEVTRTFASRIEAANPDLAAFVDIDPEAALGGTEGQREGPLDGVPFAVKDIASYPGMRWAMGSRLFAANRGHEHTPHSRAVDEAGLVTLGKTATSELALLGSTETLLEGVTANPWKEGVSAAGSSGGAAAAVAAGLLPLAHASDGGGSIRVPASACGVFGFMPSNGRCQPAMPAAGGLGRLVVEHAVSRSVRDSAMLLALTERTDETAPYDPIGFVDAALDRSLRVATWRVTLGGHQPAREVAEALDSAIALLVALGHRVEETTPPAIDGRAASDAFFTLAGQSVDQVATMMAPMLGREVGSDELEPFTLELLDRYRGLPADASDWADRVLGEAGSAYRSVFDDADVVVTPTMAIPPWPVGYLAPTLPYETLVARTERAVGYTPIHNIAGCPAMSVPLSWSPDGLPIGVHVAARPGDDALLLRLAYQLETARPWRDRRPANGSGDR</sequence>